<feature type="signal peptide" evidence="2">
    <location>
        <begin position="1"/>
        <end position="18"/>
    </location>
</feature>
<keyword evidence="1" id="KW-0175">Coiled coil</keyword>
<name>A0ABT4AIZ6_9BACT</name>
<accession>A0ABT4AIZ6</accession>
<dbReference type="Pfam" id="PF09544">
    <property type="entry name" value="DUF2381"/>
    <property type="match status" value="1"/>
</dbReference>
<evidence type="ECO:0000256" key="2">
    <source>
        <dbReference type="SAM" id="SignalP"/>
    </source>
</evidence>
<gene>
    <name evidence="3" type="ORF">OV287_40920</name>
</gene>
<comment type="caution">
    <text evidence="3">The sequence shown here is derived from an EMBL/GenBank/DDBJ whole genome shotgun (WGS) entry which is preliminary data.</text>
</comment>
<feature type="coiled-coil region" evidence="1">
    <location>
        <begin position="134"/>
        <end position="168"/>
    </location>
</feature>
<dbReference type="Proteomes" id="UP001207654">
    <property type="component" value="Unassembled WGS sequence"/>
</dbReference>
<evidence type="ECO:0000256" key="1">
    <source>
        <dbReference type="SAM" id="Coils"/>
    </source>
</evidence>
<protein>
    <submittedName>
        <fullName evidence="3">DUF2381 family protein</fullName>
    </submittedName>
</protein>
<dbReference type="NCBIfam" id="TIGR02268">
    <property type="entry name" value="Myxococcus xanthus paralogous family TIGR02268"/>
    <property type="match status" value="1"/>
</dbReference>
<keyword evidence="2" id="KW-0732">Signal</keyword>
<organism evidence="3 4">
    <name type="scientific">Archangium lansingense</name>
    <dbReference type="NCBI Taxonomy" id="2995310"/>
    <lineage>
        <taxon>Bacteria</taxon>
        <taxon>Pseudomonadati</taxon>
        <taxon>Myxococcota</taxon>
        <taxon>Myxococcia</taxon>
        <taxon>Myxococcales</taxon>
        <taxon>Cystobacterineae</taxon>
        <taxon>Archangiaceae</taxon>
        <taxon>Archangium</taxon>
    </lineage>
</organism>
<dbReference type="RefSeq" id="WP_267539456.1">
    <property type="nucleotide sequence ID" value="NZ_JAPNKA010000001.1"/>
</dbReference>
<sequence>MLPAFSFVLILVLLQAPAEPLPPTTDCTDMQRHDLSLTPAADVEVCVSPGLSTSFRFDAPAAVDVQDDVRFEELVRARQLLTLVPPPDMTPGERIRLTVRFEEGPARQSATFVLVGHRGRAARQVEVYHDKRTRESYLQEIEQERAKSQQLREEVQQLRALLNQSSGMMGLLLSSALGDTGISAQQPSLSLDEQHSDDTLALSRVVTYRSNNSVAVEVWLRNSGAEPWSMAGASLVNTTGERLEGVRIGQIGPILPGKTMRVFVEADAANGVPRGEVTLRLWGADGRSITLPMVSFP</sequence>
<feature type="chain" id="PRO_5046664113" evidence="2">
    <location>
        <begin position="19"/>
        <end position="297"/>
    </location>
</feature>
<evidence type="ECO:0000313" key="3">
    <source>
        <dbReference type="EMBL" id="MCY1080827.1"/>
    </source>
</evidence>
<evidence type="ECO:0000313" key="4">
    <source>
        <dbReference type="Proteomes" id="UP001207654"/>
    </source>
</evidence>
<dbReference type="InterPro" id="IPR011754">
    <property type="entry name" value="Mxa_paralog_2268"/>
</dbReference>
<keyword evidence="4" id="KW-1185">Reference proteome</keyword>
<dbReference type="EMBL" id="JAPNKA010000001">
    <property type="protein sequence ID" value="MCY1080827.1"/>
    <property type="molecule type" value="Genomic_DNA"/>
</dbReference>
<reference evidence="3 4" key="1">
    <citation type="submission" date="2022-11" db="EMBL/GenBank/DDBJ databases">
        <title>Minimal conservation of predation-associated metabolite biosynthetic gene clusters underscores biosynthetic potential of Myxococcota including descriptions for ten novel species: Archangium lansinium sp. nov., Myxococcus landrumus sp. nov., Nannocystis bai.</title>
        <authorList>
            <person name="Ahearne A."/>
            <person name="Stevens C."/>
            <person name="Phillips K."/>
        </authorList>
    </citation>
    <scope>NUCLEOTIDE SEQUENCE [LARGE SCALE GENOMIC DNA]</scope>
    <source>
        <strain evidence="3 4">MIWBW</strain>
    </source>
</reference>
<proteinExistence type="predicted"/>